<evidence type="ECO:0000313" key="1">
    <source>
        <dbReference type="EnsemblPlants" id="OBART10G11700.1"/>
    </source>
</evidence>
<organism evidence="1">
    <name type="scientific">Oryza barthii</name>
    <dbReference type="NCBI Taxonomy" id="65489"/>
    <lineage>
        <taxon>Eukaryota</taxon>
        <taxon>Viridiplantae</taxon>
        <taxon>Streptophyta</taxon>
        <taxon>Embryophyta</taxon>
        <taxon>Tracheophyta</taxon>
        <taxon>Spermatophyta</taxon>
        <taxon>Magnoliopsida</taxon>
        <taxon>Liliopsida</taxon>
        <taxon>Poales</taxon>
        <taxon>Poaceae</taxon>
        <taxon>BOP clade</taxon>
        <taxon>Oryzoideae</taxon>
        <taxon>Oryzeae</taxon>
        <taxon>Oryzinae</taxon>
        <taxon>Oryza</taxon>
    </lineage>
</organism>
<dbReference type="EnsemblPlants" id="OBART10G11700.1">
    <property type="protein sequence ID" value="OBART10G11700.1"/>
    <property type="gene ID" value="OBART10G11700"/>
</dbReference>
<reference evidence="1" key="2">
    <citation type="submission" date="2015-03" db="UniProtKB">
        <authorList>
            <consortium name="EnsemblPlants"/>
        </authorList>
    </citation>
    <scope>IDENTIFICATION</scope>
</reference>
<protein>
    <submittedName>
        <fullName evidence="1">Uncharacterized protein</fullName>
    </submittedName>
</protein>
<dbReference type="Proteomes" id="UP000026960">
    <property type="component" value="Chromosome 10"/>
</dbReference>
<dbReference type="AlphaFoldDB" id="A0A0D3HE69"/>
<proteinExistence type="predicted"/>
<evidence type="ECO:0000313" key="2">
    <source>
        <dbReference type="Proteomes" id="UP000026960"/>
    </source>
</evidence>
<keyword evidence="2" id="KW-1185">Reference proteome</keyword>
<dbReference type="Gramene" id="OBART10G11700.1">
    <property type="protein sequence ID" value="OBART10G11700.1"/>
    <property type="gene ID" value="OBART10G11700"/>
</dbReference>
<dbReference type="HOGENOM" id="CLU_2726132_0_0_1"/>
<dbReference type="PaxDb" id="65489-OBART10G11700.1"/>
<name>A0A0D3HE69_9ORYZ</name>
<reference evidence="1" key="1">
    <citation type="journal article" date="2009" name="Rice">
        <title>De Novo Next Generation Sequencing of Plant Genomes.</title>
        <authorList>
            <person name="Rounsley S."/>
            <person name="Marri P.R."/>
            <person name="Yu Y."/>
            <person name="He R."/>
            <person name="Sisneros N."/>
            <person name="Goicoechea J.L."/>
            <person name="Lee S.J."/>
            <person name="Angelova A."/>
            <person name="Kudrna D."/>
            <person name="Luo M."/>
            <person name="Affourtit J."/>
            <person name="Desany B."/>
            <person name="Knight J."/>
            <person name="Niazi F."/>
            <person name="Egholm M."/>
            <person name="Wing R.A."/>
        </authorList>
    </citation>
    <scope>NUCLEOTIDE SEQUENCE [LARGE SCALE GENOMIC DNA]</scope>
    <source>
        <strain evidence="1">cv. IRGC 105608</strain>
    </source>
</reference>
<sequence>MSRNQWARSPSRLIDHNVKRNRIAVRCAQTTEPPLLAASESQNTQQYNITVAVWHNGRAMTKEAVPLDPKCF</sequence>
<accession>A0A0D3HE69</accession>